<keyword evidence="8 12" id="KW-0472">Membrane</keyword>
<dbReference type="OrthoDB" id="370884at2759"/>
<keyword evidence="5" id="KW-0808">Transferase</keyword>
<feature type="transmembrane region" description="Helical" evidence="12">
    <location>
        <begin position="978"/>
        <end position="997"/>
    </location>
</feature>
<keyword evidence="4" id="KW-0328">Glycosyltransferase</keyword>
<keyword evidence="6 12" id="KW-0812">Transmembrane</keyword>
<accession>A0A2T0FJQ2</accession>
<dbReference type="InterPro" id="IPR001199">
    <property type="entry name" value="Cyt_B5-like_heme/steroid-bd"/>
</dbReference>
<feature type="transmembrane region" description="Helical" evidence="12">
    <location>
        <begin position="1431"/>
        <end position="1454"/>
    </location>
</feature>
<dbReference type="PANTHER" id="PTHR22914">
    <property type="entry name" value="CHITIN SYNTHASE"/>
    <property type="match status" value="1"/>
</dbReference>
<dbReference type="GO" id="GO:0005886">
    <property type="term" value="C:plasma membrane"/>
    <property type="evidence" value="ECO:0007669"/>
    <property type="project" value="UniProtKB-SubCell"/>
</dbReference>
<dbReference type="EC" id="2.4.1.16" evidence="2"/>
<evidence type="ECO:0000256" key="2">
    <source>
        <dbReference type="ARBA" id="ARBA00012543"/>
    </source>
</evidence>
<evidence type="ECO:0000256" key="7">
    <source>
        <dbReference type="ARBA" id="ARBA00022989"/>
    </source>
</evidence>
<feature type="transmembrane region" description="Helical" evidence="12">
    <location>
        <begin position="674"/>
        <end position="694"/>
    </location>
</feature>
<name>A0A2T0FJQ2_9ASCO</name>
<evidence type="ECO:0000256" key="3">
    <source>
        <dbReference type="ARBA" id="ARBA00022475"/>
    </source>
</evidence>
<protein>
    <recommendedName>
        <fullName evidence="2">chitin synthase</fullName>
        <ecNumber evidence="2">2.4.1.16</ecNumber>
    </recommendedName>
</protein>
<evidence type="ECO:0000256" key="4">
    <source>
        <dbReference type="ARBA" id="ARBA00022676"/>
    </source>
</evidence>
<dbReference type="SUPFAM" id="SSF53448">
    <property type="entry name" value="Nucleotide-diphospho-sugar transferases"/>
    <property type="match status" value="1"/>
</dbReference>
<dbReference type="InterPro" id="IPR027417">
    <property type="entry name" value="P-loop_NTPase"/>
</dbReference>
<evidence type="ECO:0000256" key="6">
    <source>
        <dbReference type="ARBA" id="ARBA00022692"/>
    </source>
</evidence>
<dbReference type="InterPro" id="IPR029044">
    <property type="entry name" value="Nucleotide-diphossugar_trans"/>
</dbReference>
<dbReference type="SUPFAM" id="SSF52540">
    <property type="entry name" value="P-loop containing nucleoside triphosphate hydrolases"/>
    <property type="match status" value="1"/>
</dbReference>
<evidence type="ECO:0000259" key="13">
    <source>
        <dbReference type="PROSITE" id="PS50255"/>
    </source>
</evidence>
<feature type="domain" description="Cytochrome b5 heme-binding" evidence="13">
    <location>
        <begin position="739"/>
        <end position="799"/>
    </location>
</feature>
<feature type="transmembrane region" description="Helical" evidence="12">
    <location>
        <begin position="1403"/>
        <end position="1424"/>
    </location>
</feature>
<dbReference type="Pfam" id="PF00173">
    <property type="entry name" value="Cyt-b5"/>
    <property type="match status" value="1"/>
</dbReference>
<dbReference type="InterPro" id="IPR014876">
    <property type="entry name" value="DEK_C"/>
</dbReference>
<dbReference type="RefSeq" id="XP_024665168.1">
    <property type="nucleotide sequence ID" value="XM_024809400.1"/>
</dbReference>
<dbReference type="GO" id="GO:0031505">
    <property type="term" value="P:fungal-type cell wall organization"/>
    <property type="evidence" value="ECO:0007669"/>
    <property type="project" value="TreeGrafter"/>
</dbReference>
<dbReference type="Gene3D" id="3.90.550.10">
    <property type="entry name" value="Spore Coat Polysaccharide Biosynthesis Protein SpsA, Chain A"/>
    <property type="match status" value="1"/>
</dbReference>
<comment type="caution">
    <text evidence="15">The sequence shown here is derived from an EMBL/GenBank/DDBJ whole genome shotgun (WGS) entry which is preliminary data.</text>
</comment>
<evidence type="ECO:0000256" key="9">
    <source>
        <dbReference type="ARBA" id="ARBA00023180"/>
    </source>
</evidence>
<evidence type="ECO:0000256" key="10">
    <source>
        <dbReference type="ARBA" id="ARBA00049510"/>
    </source>
</evidence>
<feature type="transmembrane region" description="Helical" evidence="12">
    <location>
        <begin position="1372"/>
        <end position="1397"/>
    </location>
</feature>
<gene>
    <name evidence="15" type="ORF">B9G98_02843</name>
</gene>
<feature type="region of interest" description="Disordered" evidence="11">
    <location>
        <begin position="589"/>
        <end position="611"/>
    </location>
</feature>
<dbReference type="PANTHER" id="PTHR22914:SF13">
    <property type="entry name" value="CHITIN SYNTHASE"/>
    <property type="match status" value="1"/>
</dbReference>
<dbReference type="GO" id="GO:0004100">
    <property type="term" value="F:chitin synthase activity"/>
    <property type="evidence" value="ECO:0007669"/>
    <property type="project" value="UniProtKB-EC"/>
</dbReference>
<dbReference type="InterPro" id="IPR004835">
    <property type="entry name" value="Chitin_synth"/>
</dbReference>
<evidence type="ECO:0000259" key="14">
    <source>
        <dbReference type="PROSITE" id="PS51998"/>
    </source>
</evidence>
<feature type="transmembrane region" description="Helical" evidence="12">
    <location>
        <begin position="710"/>
        <end position="729"/>
    </location>
</feature>
<dbReference type="PROSITE" id="PS51998">
    <property type="entry name" value="DEK_C"/>
    <property type="match status" value="1"/>
</dbReference>
<evidence type="ECO:0000256" key="12">
    <source>
        <dbReference type="SAM" id="Phobius"/>
    </source>
</evidence>
<evidence type="ECO:0000313" key="15">
    <source>
        <dbReference type="EMBL" id="PRT55223.1"/>
    </source>
</evidence>
<dbReference type="Pfam" id="PF03142">
    <property type="entry name" value="Chitin_synth_2"/>
    <property type="match status" value="1"/>
</dbReference>
<keyword evidence="16" id="KW-1185">Reference proteome</keyword>
<keyword evidence="9" id="KW-0325">Glycoprotein</keyword>
<dbReference type="GeneID" id="36516591"/>
<evidence type="ECO:0000256" key="11">
    <source>
        <dbReference type="SAM" id="MobiDB-lite"/>
    </source>
</evidence>
<organism evidence="15 16">
    <name type="scientific">Wickerhamiella sorbophila</name>
    <dbReference type="NCBI Taxonomy" id="45607"/>
    <lineage>
        <taxon>Eukaryota</taxon>
        <taxon>Fungi</taxon>
        <taxon>Dikarya</taxon>
        <taxon>Ascomycota</taxon>
        <taxon>Saccharomycotina</taxon>
        <taxon>Dipodascomycetes</taxon>
        <taxon>Dipodascales</taxon>
        <taxon>Trichomonascaceae</taxon>
        <taxon>Wickerhamiella</taxon>
    </lineage>
</organism>
<feature type="domain" description="DEK-C" evidence="14">
    <location>
        <begin position="1560"/>
        <end position="1616"/>
    </location>
</feature>
<dbReference type="GO" id="GO:0030428">
    <property type="term" value="C:cell septum"/>
    <property type="evidence" value="ECO:0007669"/>
    <property type="project" value="TreeGrafter"/>
</dbReference>
<evidence type="ECO:0000256" key="5">
    <source>
        <dbReference type="ARBA" id="ARBA00022679"/>
    </source>
</evidence>
<evidence type="ECO:0000256" key="1">
    <source>
        <dbReference type="ARBA" id="ARBA00004651"/>
    </source>
</evidence>
<dbReference type="GO" id="GO:0006031">
    <property type="term" value="P:chitin biosynthetic process"/>
    <property type="evidence" value="ECO:0007669"/>
    <property type="project" value="TreeGrafter"/>
</dbReference>
<feature type="region of interest" description="Disordered" evidence="11">
    <location>
        <begin position="1617"/>
        <end position="1656"/>
    </location>
</feature>
<dbReference type="InterPro" id="IPR036400">
    <property type="entry name" value="Cyt_B5-like_heme/steroid_sf"/>
</dbReference>
<reference evidence="15 16" key="1">
    <citation type="submission" date="2017-04" db="EMBL/GenBank/DDBJ databases">
        <title>Genome sequencing of [Candida] sorbophila.</title>
        <authorList>
            <person name="Ahn J.O."/>
        </authorList>
    </citation>
    <scope>NUCLEOTIDE SEQUENCE [LARGE SCALE GENOMIC DNA]</scope>
    <source>
        <strain evidence="15 16">DS02</strain>
    </source>
</reference>
<keyword evidence="3" id="KW-1003">Cell membrane</keyword>
<dbReference type="SUPFAM" id="SSF55856">
    <property type="entry name" value="Cytochrome b5-like heme/steroid binding domain"/>
    <property type="match status" value="1"/>
</dbReference>
<comment type="subcellular location">
    <subcellularLocation>
        <location evidence="1">Cell membrane</location>
        <topology evidence="1">Multi-pass membrane protein</topology>
    </subcellularLocation>
</comment>
<comment type="catalytic activity">
    <reaction evidence="10">
        <text>[(1-&gt;4)-N-acetyl-beta-D-glucosaminyl](n) + UDP-N-acetyl-alpha-D-glucosamine = [(1-&gt;4)-N-acetyl-beta-D-glucosaminyl](n+1) + UDP + H(+)</text>
        <dbReference type="Rhea" id="RHEA:16637"/>
        <dbReference type="Rhea" id="RHEA-COMP:9593"/>
        <dbReference type="Rhea" id="RHEA-COMP:9595"/>
        <dbReference type="ChEBI" id="CHEBI:15378"/>
        <dbReference type="ChEBI" id="CHEBI:17029"/>
        <dbReference type="ChEBI" id="CHEBI:57705"/>
        <dbReference type="ChEBI" id="CHEBI:58223"/>
        <dbReference type="EC" id="2.4.1.16"/>
    </reaction>
    <physiologicalReaction direction="left-to-right" evidence="10">
        <dbReference type="Rhea" id="RHEA:16638"/>
    </physiologicalReaction>
</comment>
<dbReference type="EMBL" id="NDIQ01000021">
    <property type="protein sequence ID" value="PRT55223.1"/>
    <property type="molecule type" value="Genomic_DNA"/>
</dbReference>
<evidence type="ECO:0000313" key="16">
    <source>
        <dbReference type="Proteomes" id="UP000238350"/>
    </source>
</evidence>
<keyword evidence="7 12" id="KW-1133">Transmembrane helix</keyword>
<dbReference type="STRING" id="45607.A0A2T0FJQ2"/>
<dbReference type="PROSITE" id="PS50255">
    <property type="entry name" value="CYTOCHROME_B5_2"/>
    <property type="match status" value="1"/>
</dbReference>
<evidence type="ECO:0000256" key="8">
    <source>
        <dbReference type="ARBA" id="ARBA00023136"/>
    </source>
</evidence>
<sequence>MEVPLSQLPNPPNTSALLGMLHASYARTDGGPRSLAIDSQSVLILDGLASAEMIELAWQHAYRRSEDEMIFIIPTHSAALSPFISAVSSMPGVDPKVIKALSLVESFVHAQTPANLRMPFHNGLRVSFSLNSQGAIVSTRVSLAEQPLGSLAPLVSLPPKPGYRSFDVFYHLLYSQKDRADVLSLKAHPYQYDLLKGSNTFTLPNWVQDADDHALAKDWYDAMLECFPKDFRRSVMTALSGILLLGNEDKNDQADGAMLIGLDAKAGSNYPSHELVAASYVNLIQAVVAKINDYLAALDLQERYESPANDNLNAIAAVVKIIEGTPENRFDVLQYVFDNGTGINGEMVRDGISLPKTPSSISKAIKRLNTGNPPPMLTTIDNFESLVHSSVTWPSIAASSLPKESEDILDNPNVFRLDDEKAYNRVWIQLAMATISDARGAASLQWDTSLVSEQIREFFVTEWAGKRGPVDYTADFGLGEFVEWYRLILPSGPGGLQLESWAQLRGWGARDFFYGRSRIYLSEMVYQELENELLNAQGGVPAFSNFPAAFQPMNAPANITPMNPFGGGSSVYSFGNDRRSLVPTIPTARESHLRSTKSPGNMSSRDFRGPRPQSIQQQIYDEDGNVRQVEEPLGEGFYDDDEIFEDERAYLQGDYNEKDGRHIEVYRMTRERRAWVTLVWLLTWWIPSPFLTWIGRMKRRDVRMAWREKVVIFFIIFLLNAGIIFYMIFLGRFICPDYDKVWNHKQLHTHQGTNDFYVGIRGQVYDITKFYKIQHSDNGIDTTPERMLEFAGQDITDYFMPPIYLACPSLVTDQSVSLTYNDTNAPYMAIANHASGTYLVPQTTTALHNDTWYDDIFKPKIAEYHKGRLVETPKQIEKIANDQNRYVFMINNNIYDVTDYMLTIQKFPVTQSVLYQKYSFFPSAVESMFRNYQGLDATEQWNKFDESTRKRSLECLDNVFYYAEKDFRDSVKCQASNVILLVIAGILTSITLIKFLASIRFSAKPIPSQQDRFVICQIPAYTESENELRLAIDSLTNLDYDHQRKLLVVICDGLVVGAGNDLPTPEIVLDIFGHQDRSSALPKAYHAIAEGAKELNYGKVYSGIYENEGNTVPYLVIVKVGSPQEQENGRNPGNRGKRDSQIILMNFLNRVHYQKPMCPLDLEIFHHMNNIIGVEPERYDYLFTVDADTRVRPDSLTRLVAACTNDNGIAAVCGETSIENEQESLSTMIQVYEYFISHHLTKAFESLFGSVTCLPGCFSLYRLRTAKRFKPLLISDEIIQEYSLRHVDTLHKKNLFSLGEDRYLTTLMSKHFPRMKLKFVADARCQTQVPSDMRVLLSQRRRWINSTVHNLVELLRLDTMCGFFLFNMRGVVFVDLIGTMMLPSVVVYLVYLIYVIASHTSPLPIISIVLIGVVYGLQTLVYIIHRRWQHIFWMVVYLAAYPFHSFLLPIYAFWNMDNFTWGNTRMVQKESDGKRVILQDDDDVFDHRSVTYESWNEYAHINGLEGEHRPIIFDPKQGRILQSVNIFDTASVIEPEKSIRPMSVYSRTLTNNFTEKVFDAGTEAQIRSTVKQVLAATDLDTMTPRQLRDKVGDLLGVEFDRERAVAVDQIIDEELDLMDDEDDMDAGEFEAPAQPIPSSDNGPFDAQPETPFESKV</sequence>
<proteinExistence type="predicted"/>
<dbReference type="Gene3D" id="3.10.120.10">
    <property type="entry name" value="Cytochrome b5-like heme/steroid binding domain"/>
    <property type="match status" value="1"/>
</dbReference>
<dbReference type="Pfam" id="PF08766">
    <property type="entry name" value="DEK_C"/>
    <property type="match status" value="1"/>
</dbReference>
<dbReference type="FunFam" id="3.10.120.10:FF:000014">
    <property type="entry name" value="Chitin synthase 6"/>
    <property type="match status" value="1"/>
</dbReference>
<dbReference type="Proteomes" id="UP000238350">
    <property type="component" value="Unassembled WGS sequence"/>
</dbReference>
<feature type="compositionally biased region" description="Acidic residues" evidence="11">
    <location>
        <begin position="1617"/>
        <end position="1628"/>
    </location>
</feature>